<dbReference type="SUPFAM" id="SSF55136">
    <property type="entry name" value="Probable bacterial effector-binding domain"/>
    <property type="match status" value="1"/>
</dbReference>
<dbReference type="Gene3D" id="3.20.80.10">
    <property type="entry name" value="Regulatory factor, effector binding domain"/>
    <property type="match status" value="1"/>
</dbReference>
<dbReference type="InterPro" id="IPR011256">
    <property type="entry name" value="Reg_factor_effector_dom_sf"/>
</dbReference>
<reference evidence="2 3" key="1">
    <citation type="submission" date="2014-08" db="EMBL/GenBank/DDBJ databases">
        <title>Genome sequence of Tetragenococcus muriaticus.</title>
        <authorList>
            <person name="Chuea-nongthon C."/>
            <person name="Rodtong S."/>
            <person name="Yongsawatdigul J."/>
            <person name="Steele J.L."/>
            <person name="Liu X.-y."/>
            <person name="Speers J."/>
            <person name="Glasner J.D."/>
            <person name="Neeno-Eckwall E.C."/>
        </authorList>
    </citation>
    <scope>NUCLEOTIDE SEQUENCE [LARGE SCALE GENOMIC DNA]</scope>
    <source>
        <strain evidence="2 3">3MR10-3</strain>
    </source>
</reference>
<feature type="domain" description="GyrI-like small molecule binding" evidence="1">
    <location>
        <begin position="1"/>
        <end position="115"/>
    </location>
</feature>
<name>A0A091C3T5_9ENTE</name>
<dbReference type="PANTHER" id="PTHR40055:SF1">
    <property type="entry name" value="TRANSCRIPTIONAL REGULATOR YGIV-RELATED"/>
    <property type="match status" value="1"/>
</dbReference>
<accession>A0A091C3T5</accession>
<comment type="caution">
    <text evidence="2">The sequence shown here is derived from an EMBL/GenBank/DDBJ whole genome shotgun (WGS) entry which is preliminary data.</text>
</comment>
<dbReference type="InterPro" id="IPR050908">
    <property type="entry name" value="SmbC-like"/>
</dbReference>
<protein>
    <recommendedName>
        <fullName evidence="1">GyrI-like small molecule binding domain-containing protein</fullName>
    </recommendedName>
</protein>
<evidence type="ECO:0000313" key="2">
    <source>
        <dbReference type="EMBL" id="KFN91584.1"/>
    </source>
</evidence>
<keyword evidence="3" id="KW-1185">Reference proteome</keyword>
<dbReference type="EMBL" id="JPVT01000086">
    <property type="protein sequence ID" value="KFN91584.1"/>
    <property type="molecule type" value="Genomic_DNA"/>
</dbReference>
<sequence length="123" mass="14519">MNYKIEILDNHKMVYVRNTGEYGSPENFQMMKDFKKWFFYNQLENNKKTQGIVGIAQDAPRITPSEQCRYDLLLFTDKDFSQDPQVNMGYFEGEKYAVFIVTHITEAVGSFWENINEHISKTI</sequence>
<dbReference type="PATRIC" id="fig|1302648.3.peg.921"/>
<dbReference type="AlphaFoldDB" id="A0A091C3T5"/>
<proteinExistence type="predicted"/>
<evidence type="ECO:0000259" key="1">
    <source>
        <dbReference type="Pfam" id="PF06445"/>
    </source>
</evidence>
<dbReference type="InterPro" id="IPR029442">
    <property type="entry name" value="GyrI-like"/>
</dbReference>
<evidence type="ECO:0000313" key="3">
    <source>
        <dbReference type="Proteomes" id="UP000029381"/>
    </source>
</evidence>
<gene>
    <name evidence="2" type="ORF">TMU3MR103_0949</name>
</gene>
<dbReference type="PANTHER" id="PTHR40055">
    <property type="entry name" value="TRANSCRIPTIONAL REGULATOR YGIV-RELATED"/>
    <property type="match status" value="1"/>
</dbReference>
<dbReference type="Proteomes" id="UP000029381">
    <property type="component" value="Unassembled WGS sequence"/>
</dbReference>
<dbReference type="RefSeq" id="WP_231556763.1">
    <property type="nucleotide sequence ID" value="NZ_JPVT01000086.1"/>
</dbReference>
<dbReference type="Pfam" id="PF06445">
    <property type="entry name" value="GyrI-like"/>
    <property type="match status" value="1"/>
</dbReference>
<organism evidence="2 3">
    <name type="scientific">Tetragenococcus muriaticus 3MR10-3</name>
    <dbReference type="NCBI Taxonomy" id="1302648"/>
    <lineage>
        <taxon>Bacteria</taxon>
        <taxon>Bacillati</taxon>
        <taxon>Bacillota</taxon>
        <taxon>Bacilli</taxon>
        <taxon>Lactobacillales</taxon>
        <taxon>Enterococcaceae</taxon>
        <taxon>Tetragenococcus</taxon>
    </lineage>
</organism>